<dbReference type="OrthoDB" id="5841750at2759"/>
<evidence type="ECO:0000313" key="13">
    <source>
        <dbReference type="EMBL" id="CAF4424541.1"/>
    </source>
</evidence>
<evidence type="ECO:0000313" key="14">
    <source>
        <dbReference type="Proteomes" id="UP000663829"/>
    </source>
</evidence>
<dbReference type="Pfam" id="PF00023">
    <property type="entry name" value="Ank"/>
    <property type="match status" value="1"/>
</dbReference>
<evidence type="ECO:0000256" key="4">
    <source>
        <dbReference type="ARBA" id="ARBA00022695"/>
    </source>
</evidence>
<dbReference type="GO" id="GO:0106274">
    <property type="term" value="F:NAD+-protein-arginine ADP-ribosyltransferase activity"/>
    <property type="evidence" value="ECO:0007669"/>
    <property type="project" value="UniProtKB-EC"/>
</dbReference>
<evidence type="ECO:0000256" key="2">
    <source>
        <dbReference type="ARBA" id="ARBA00022676"/>
    </source>
</evidence>
<accession>A0A815XXD7</accession>
<keyword evidence="9" id="KW-0520">NAD</keyword>
<dbReference type="Pfam" id="PF01129">
    <property type="entry name" value="ART"/>
    <property type="match status" value="1"/>
</dbReference>
<keyword evidence="5" id="KW-0677">Repeat</keyword>
<dbReference type="GO" id="GO:0016779">
    <property type="term" value="F:nucleotidyltransferase activity"/>
    <property type="evidence" value="ECO:0007669"/>
    <property type="project" value="UniProtKB-KW"/>
</dbReference>
<dbReference type="PROSITE" id="PS50088">
    <property type="entry name" value="ANK_REPEAT"/>
    <property type="match status" value="1"/>
</dbReference>
<dbReference type="Gene3D" id="1.25.40.20">
    <property type="entry name" value="Ankyrin repeat-containing domain"/>
    <property type="match status" value="1"/>
</dbReference>
<dbReference type="SUPFAM" id="SSF48403">
    <property type="entry name" value="Ankyrin repeat"/>
    <property type="match status" value="1"/>
</dbReference>
<dbReference type="EMBL" id="CAJNOQ010028608">
    <property type="protein sequence ID" value="CAF1562950.1"/>
    <property type="molecule type" value="Genomic_DNA"/>
</dbReference>
<keyword evidence="9" id="KW-0521">NADP</keyword>
<comment type="similarity">
    <text evidence="1 9">Belongs to the Arg-specific ADP-ribosyltransferase family.</text>
</comment>
<dbReference type="Gene3D" id="3.90.176.10">
    <property type="entry name" value="Toxin ADP-ribosyltransferase, Chain A, domain 1"/>
    <property type="match status" value="1"/>
</dbReference>
<dbReference type="EMBL" id="CAJOBC010094370">
    <property type="protein sequence ID" value="CAF4424541.1"/>
    <property type="molecule type" value="Genomic_DNA"/>
</dbReference>
<evidence type="ECO:0000256" key="3">
    <source>
        <dbReference type="ARBA" id="ARBA00022679"/>
    </source>
</evidence>
<evidence type="ECO:0000313" key="12">
    <source>
        <dbReference type="EMBL" id="CAF4257445.1"/>
    </source>
</evidence>
<dbReference type="PANTHER" id="PTHR24171">
    <property type="entry name" value="ANKYRIN REPEAT DOMAIN-CONTAINING PROTEIN 39-RELATED"/>
    <property type="match status" value="1"/>
</dbReference>
<dbReference type="GO" id="GO:0004842">
    <property type="term" value="F:ubiquitin-protein transferase activity"/>
    <property type="evidence" value="ECO:0007669"/>
    <property type="project" value="TreeGrafter"/>
</dbReference>
<dbReference type="InterPro" id="IPR000768">
    <property type="entry name" value="ART"/>
</dbReference>
<reference evidence="11" key="1">
    <citation type="submission" date="2021-02" db="EMBL/GenBank/DDBJ databases">
        <authorList>
            <person name="Nowell W R."/>
        </authorList>
    </citation>
    <scope>NUCLEOTIDE SEQUENCE</scope>
</reference>
<dbReference type="Proteomes" id="UP000681722">
    <property type="component" value="Unassembled WGS sequence"/>
</dbReference>
<comment type="catalytic activity">
    <reaction evidence="7 9">
        <text>L-arginyl-[protein] + NAD(+) = N(omega)-(ADP-D-ribosyl)-L-arginyl-[protein] + nicotinamide + H(+)</text>
        <dbReference type="Rhea" id="RHEA:19149"/>
        <dbReference type="Rhea" id="RHEA-COMP:10532"/>
        <dbReference type="Rhea" id="RHEA-COMP:15087"/>
        <dbReference type="ChEBI" id="CHEBI:15378"/>
        <dbReference type="ChEBI" id="CHEBI:17154"/>
        <dbReference type="ChEBI" id="CHEBI:29965"/>
        <dbReference type="ChEBI" id="CHEBI:57540"/>
        <dbReference type="ChEBI" id="CHEBI:142554"/>
        <dbReference type="EC" id="2.4.2.31"/>
    </reaction>
</comment>
<keyword evidence="14" id="KW-1185">Reference proteome</keyword>
<dbReference type="SMART" id="SM00248">
    <property type="entry name" value="ANK"/>
    <property type="match status" value="1"/>
</dbReference>
<evidence type="ECO:0000256" key="7">
    <source>
        <dbReference type="ARBA" id="ARBA00047597"/>
    </source>
</evidence>
<organism evidence="11 14">
    <name type="scientific">Didymodactylos carnosus</name>
    <dbReference type="NCBI Taxonomy" id="1234261"/>
    <lineage>
        <taxon>Eukaryota</taxon>
        <taxon>Metazoa</taxon>
        <taxon>Spiralia</taxon>
        <taxon>Gnathifera</taxon>
        <taxon>Rotifera</taxon>
        <taxon>Eurotatoria</taxon>
        <taxon>Bdelloidea</taxon>
        <taxon>Philodinida</taxon>
        <taxon>Philodinidae</taxon>
        <taxon>Didymodactylos</taxon>
    </lineage>
</organism>
<evidence type="ECO:0000313" key="11">
    <source>
        <dbReference type="EMBL" id="CAF1562950.1"/>
    </source>
</evidence>
<evidence type="ECO:0000313" key="10">
    <source>
        <dbReference type="EMBL" id="CAF1464526.1"/>
    </source>
</evidence>
<evidence type="ECO:0000256" key="9">
    <source>
        <dbReference type="RuleBase" id="RU361228"/>
    </source>
</evidence>
<dbReference type="EMBL" id="CAJOBA010052675">
    <property type="protein sequence ID" value="CAF4257445.1"/>
    <property type="molecule type" value="Genomic_DNA"/>
</dbReference>
<keyword evidence="6 8" id="KW-0040">ANK repeat</keyword>
<keyword evidence="3 9" id="KW-0808">Transferase</keyword>
<proteinExistence type="inferred from homology"/>
<dbReference type="SUPFAM" id="SSF56399">
    <property type="entry name" value="ADP-ribosylation"/>
    <property type="match status" value="1"/>
</dbReference>
<dbReference type="Proteomes" id="UP000663829">
    <property type="component" value="Unassembled WGS sequence"/>
</dbReference>
<gene>
    <name evidence="11" type="ORF">GPM918_LOCUS39883</name>
    <name evidence="10" type="ORF">OVA965_LOCUS35395</name>
    <name evidence="13" type="ORF">SRO942_LOCUS40789</name>
    <name evidence="12" type="ORF">TMI583_LOCUS36361</name>
</gene>
<dbReference type="GO" id="GO:0070531">
    <property type="term" value="C:BRCA1-A complex"/>
    <property type="evidence" value="ECO:0007669"/>
    <property type="project" value="TreeGrafter"/>
</dbReference>
<dbReference type="GO" id="GO:0085020">
    <property type="term" value="P:protein K6-linked ubiquitination"/>
    <property type="evidence" value="ECO:0007669"/>
    <property type="project" value="TreeGrafter"/>
</dbReference>
<keyword evidence="4" id="KW-0548">Nucleotidyltransferase</keyword>
<evidence type="ECO:0000256" key="1">
    <source>
        <dbReference type="ARBA" id="ARBA00009558"/>
    </source>
</evidence>
<dbReference type="InterPro" id="IPR036770">
    <property type="entry name" value="Ankyrin_rpt-contain_sf"/>
</dbReference>
<dbReference type="Proteomes" id="UP000682733">
    <property type="component" value="Unassembled WGS sequence"/>
</dbReference>
<keyword evidence="2 9" id="KW-0328">Glycosyltransferase</keyword>
<dbReference type="AlphaFoldDB" id="A0A815XXD7"/>
<dbReference type="PROSITE" id="PS50297">
    <property type="entry name" value="ANK_REP_REGION"/>
    <property type="match status" value="1"/>
</dbReference>
<evidence type="ECO:0000256" key="5">
    <source>
        <dbReference type="ARBA" id="ARBA00022737"/>
    </source>
</evidence>
<name>A0A815XXD7_9BILA</name>
<dbReference type="EC" id="2.4.2.31" evidence="9"/>
<evidence type="ECO:0000256" key="6">
    <source>
        <dbReference type="ARBA" id="ARBA00023043"/>
    </source>
</evidence>
<dbReference type="PROSITE" id="PS51996">
    <property type="entry name" value="TR_MART"/>
    <property type="match status" value="1"/>
</dbReference>
<evidence type="ECO:0000256" key="8">
    <source>
        <dbReference type="PROSITE-ProRule" id="PRU00023"/>
    </source>
</evidence>
<dbReference type="InterPro" id="IPR002110">
    <property type="entry name" value="Ankyrin_rpt"/>
</dbReference>
<feature type="repeat" description="ANK" evidence="8">
    <location>
        <begin position="44"/>
        <end position="76"/>
    </location>
</feature>
<dbReference type="GO" id="GO:0031436">
    <property type="term" value="C:BRCA1-BARD1 complex"/>
    <property type="evidence" value="ECO:0007669"/>
    <property type="project" value="TreeGrafter"/>
</dbReference>
<sequence>MKISSPSVNTPTDFYFACRNGDIDGVIEQLEALTIDDVNRVQPNGSTPLHAACYFGHYQVVKLLLDFGASRSVLNKHGCVPYDEAKASELKQLFMRENSSRRFVDGMSSSGLTEWMRVSPNINDDAICRRVALKYCWDDSDTQRYLPRIQKEYIDFHFTNSIHHDEIQYYLRNAIKEDNPIYLLKAYTAETDFYKRLNRDLAEDIWLKYGSMKSLERIIEIVYNHSSLNQFVFKGKTYRGMKITKDDLEQYSTGTRLLNKSFLSTSKDRRIADRFALMEGVRKTEDGENIKHSAVCIYETRKDRSALDIESISEYPQEKEVLIMPFTPFKVMKITHSRASASGIPEFEIELRECKSLWIKEKWEQYKFAAVDE</sequence>
<dbReference type="Proteomes" id="UP000677228">
    <property type="component" value="Unassembled WGS sequence"/>
</dbReference>
<comment type="caution">
    <text evidence="11">The sequence shown here is derived from an EMBL/GenBank/DDBJ whole genome shotgun (WGS) entry which is preliminary data.</text>
</comment>
<protein>
    <recommendedName>
        <fullName evidence="9">NAD(P)(+)--arginine ADP-ribosyltransferase</fullName>
        <ecNumber evidence="9">2.4.2.31</ecNumber>
    </recommendedName>
    <alternativeName>
        <fullName evidence="9">Mono(ADP-ribosyl)transferase</fullName>
    </alternativeName>
</protein>
<dbReference type="EMBL" id="CAJNOK010030803">
    <property type="protein sequence ID" value="CAF1464526.1"/>
    <property type="molecule type" value="Genomic_DNA"/>
</dbReference>
<dbReference type="PANTHER" id="PTHR24171:SF8">
    <property type="entry name" value="BRCA1-ASSOCIATED RING DOMAIN PROTEIN 1"/>
    <property type="match status" value="1"/>
</dbReference>